<evidence type="ECO:0000313" key="1">
    <source>
        <dbReference type="EMBL" id="MSS28209.1"/>
    </source>
</evidence>
<accession>A0A6L5XMI5</accession>
<dbReference type="InterPro" id="IPR010260">
    <property type="entry name" value="AlpA"/>
</dbReference>
<reference evidence="1 2" key="1">
    <citation type="submission" date="2019-09" db="EMBL/GenBank/DDBJ databases">
        <title>In-depth cultivation of the pig gut microbiome towards novel bacterial diversity and tailored functional studies.</title>
        <authorList>
            <person name="Wylensek D."/>
            <person name="Hitch T.C.A."/>
            <person name="Clavel T."/>
        </authorList>
    </citation>
    <scope>NUCLEOTIDE SEQUENCE [LARGE SCALE GENOMIC DNA]</scope>
    <source>
        <strain evidence="1 2">PG-178-WT-4</strain>
    </source>
</reference>
<dbReference type="Pfam" id="PF05930">
    <property type="entry name" value="Phage_AlpA"/>
    <property type="match status" value="1"/>
</dbReference>
<keyword evidence="2" id="KW-1185">Reference proteome</keyword>
<dbReference type="Gene3D" id="1.10.238.160">
    <property type="match status" value="1"/>
</dbReference>
<sequence length="69" mass="7831">MPTPEHTKGLLRLRQILELIPISRSAWWAGCKSGRYPKPIKLGPRTAVWKAADIYALLDKLSSSQKEEE</sequence>
<name>A0A6L5XMI5_9BACT</name>
<dbReference type="EMBL" id="VUMH01000008">
    <property type="protein sequence ID" value="MSS28209.1"/>
    <property type="molecule type" value="Genomic_DNA"/>
</dbReference>
<protein>
    <submittedName>
        <fullName evidence="1">AlpA family phage regulatory protein</fullName>
    </submittedName>
</protein>
<evidence type="ECO:0000313" key="2">
    <source>
        <dbReference type="Proteomes" id="UP000477488"/>
    </source>
</evidence>
<dbReference type="RefSeq" id="WP_154511382.1">
    <property type="nucleotide sequence ID" value="NZ_VUMH01000008.1"/>
</dbReference>
<organism evidence="1 2">
    <name type="scientific">Desulfovibrio porci</name>
    <dbReference type="NCBI Taxonomy" id="2605782"/>
    <lineage>
        <taxon>Bacteria</taxon>
        <taxon>Pseudomonadati</taxon>
        <taxon>Thermodesulfobacteriota</taxon>
        <taxon>Desulfovibrionia</taxon>
        <taxon>Desulfovibrionales</taxon>
        <taxon>Desulfovibrionaceae</taxon>
        <taxon>Desulfovibrio</taxon>
    </lineage>
</organism>
<comment type="caution">
    <text evidence="1">The sequence shown here is derived from an EMBL/GenBank/DDBJ whole genome shotgun (WGS) entry which is preliminary data.</text>
</comment>
<dbReference type="AlphaFoldDB" id="A0A6L5XMI5"/>
<gene>
    <name evidence="1" type="ORF">FYJ44_09220</name>
</gene>
<dbReference type="Proteomes" id="UP000477488">
    <property type="component" value="Unassembled WGS sequence"/>
</dbReference>
<proteinExistence type="predicted"/>